<feature type="compositionally biased region" description="Polar residues" evidence="1">
    <location>
        <begin position="181"/>
        <end position="195"/>
    </location>
</feature>
<dbReference type="AlphaFoldDB" id="A0AAE9EDB4"/>
<feature type="domain" description="ZSWIM3 N-terminal" evidence="2">
    <location>
        <begin position="54"/>
        <end position="156"/>
    </location>
</feature>
<dbReference type="InterPro" id="IPR048325">
    <property type="entry name" value="ZSWIM3_N"/>
</dbReference>
<name>A0AAE9EDB4_CAEBR</name>
<feature type="region of interest" description="Disordered" evidence="1">
    <location>
        <begin position="298"/>
        <end position="335"/>
    </location>
</feature>
<dbReference type="Pfam" id="PF21599">
    <property type="entry name" value="ZSWIM3_N"/>
    <property type="match status" value="1"/>
</dbReference>
<reference evidence="3 4" key="1">
    <citation type="submission" date="2022-04" db="EMBL/GenBank/DDBJ databases">
        <title>Chromosome-level reference genomes for two strains of Caenorhabditis briggsae: an improved platform for comparative genomics.</title>
        <authorList>
            <person name="Stevens L."/>
            <person name="Andersen E."/>
        </authorList>
    </citation>
    <scope>NUCLEOTIDE SEQUENCE [LARGE SCALE GENOMIC DNA]</scope>
    <source>
        <strain evidence="3">VX34</strain>
        <tissue evidence="3">Whole-organism</tissue>
    </source>
</reference>
<dbReference type="Proteomes" id="UP000829354">
    <property type="component" value="Chromosome III"/>
</dbReference>
<organism evidence="3 4">
    <name type="scientific">Caenorhabditis briggsae</name>
    <dbReference type="NCBI Taxonomy" id="6238"/>
    <lineage>
        <taxon>Eukaryota</taxon>
        <taxon>Metazoa</taxon>
        <taxon>Ecdysozoa</taxon>
        <taxon>Nematoda</taxon>
        <taxon>Chromadorea</taxon>
        <taxon>Rhabditida</taxon>
        <taxon>Rhabditina</taxon>
        <taxon>Rhabditomorpha</taxon>
        <taxon>Rhabditoidea</taxon>
        <taxon>Rhabditidae</taxon>
        <taxon>Peloderinae</taxon>
        <taxon>Caenorhabditis</taxon>
    </lineage>
</organism>
<proteinExistence type="predicted"/>
<dbReference type="InterPro" id="IPR040854">
    <property type="entry name" value="ZSWIM9"/>
</dbReference>
<sequence length="395" mass="44774">MCVPRPQDLPRRTLLIRTVVHMTDSKRKSSIKLDPEDVKPGTVTSATDDENICLNATYKSYDDFESKYNVWKAKHLHPFRVASSEALRTADGSVSSQFRYRYVVFHCVRYGVPRVRGEGKRPNQNYLPCDCKAMIRLNFNFSEQCLRITSIETRHSNHMLEKNLYGKMVEKEVKRRKLSMFHSQGCQPSTFTNSIKQERAPSEESAESEHTESQSQSPVRFDTYDAAQSFESKPQLVAGQFFQQQFNQLQQQPIVAGQTYQQIWQTIGQVAPTTYATTAPYNISNTWNHAPFSGSLPTNSISTGTASQISPISSTADENDVPRGRLGTVSRPIPLRPSENRAFTDMLKSTSSIPKTEIDAILRSTSLMLHDANLPNDVLENRIKQLNNLISQWSQ</sequence>
<feature type="region of interest" description="Disordered" evidence="1">
    <location>
        <begin position="180"/>
        <end position="219"/>
    </location>
</feature>
<evidence type="ECO:0000313" key="4">
    <source>
        <dbReference type="Proteomes" id="UP000829354"/>
    </source>
</evidence>
<evidence type="ECO:0000256" key="1">
    <source>
        <dbReference type="SAM" id="MobiDB-lite"/>
    </source>
</evidence>
<feature type="compositionally biased region" description="Basic and acidic residues" evidence="1">
    <location>
        <begin position="196"/>
        <end position="212"/>
    </location>
</feature>
<accession>A0AAE9EDB4</accession>
<keyword evidence="4" id="KW-1185">Reference proteome</keyword>
<protein>
    <recommendedName>
        <fullName evidence="2">ZSWIM3 N-terminal domain-containing protein</fullName>
    </recommendedName>
</protein>
<dbReference type="EMBL" id="CP092622">
    <property type="protein sequence ID" value="UMM21036.1"/>
    <property type="molecule type" value="Genomic_DNA"/>
</dbReference>
<gene>
    <name evidence="3" type="ORF">L5515_002894</name>
</gene>
<evidence type="ECO:0000313" key="3">
    <source>
        <dbReference type="EMBL" id="UMM21036.1"/>
    </source>
</evidence>
<feature type="compositionally biased region" description="Polar residues" evidence="1">
    <location>
        <begin position="298"/>
        <end position="316"/>
    </location>
</feature>
<dbReference type="PANTHER" id="PTHR47086:SF4">
    <property type="entry name" value="BTB DOMAIN-CONTAINING PROTEIN"/>
    <property type="match status" value="1"/>
</dbReference>
<dbReference type="PANTHER" id="PTHR47086">
    <property type="entry name" value="BTB DOMAIN-CONTAINING PROTEIN"/>
    <property type="match status" value="1"/>
</dbReference>
<evidence type="ECO:0000259" key="2">
    <source>
        <dbReference type="Pfam" id="PF21599"/>
    </source>
</evidence>